<evidence type="ECO:0000313" key="1">
    <source>
        <dbReference type="EMBL" id="MDB9443137.1"/>
    </source>
</evidence>
<dbReference type="SUPFAM" id="SSF51120">
    <property type="entry name" value="beta-Roll"/>
    <property type="match status" value="1"/>
</dbReference>
<gene>
    <name evidence="1" type="ORF">PN497_17465</name>
</gene>
<dbReference type="Gene3D" id="2.150.10.10">
    <property type="entry name" value="Serralysin-like metalloprotease, C-terminal"/>
    <property type="match status" value="1"/>
</dbReference>
<keyword evidence="2" id="KW-1185">Reference proteome</keyword>
<accession>A0ABT4ZWQ5</accession>
<dbReference type="Proteomes" id="UP001211711">
    <property type="component" value="Unassembled WGS sequence"/>
</dbReference>
<comment type="caution">
    <text evidence="1">The sequence shown here is derived from an EMBL/GenBank/DDBJ whole genome shotgun (WGS) entry which is preliminary data.</text>
</comment>
<dbReference type="EMBL" id="JAQMTI010000221">
    <property type="protein sequence ID" value="MDB9443137.1"/>
    <property type="molecule type" value="Genomic_DNA"/>
</dbReference>
<dbReference type="InterPro" id="IPR001343">
    <property type="entry name" value="Hemolysn_Ca-bd"/>
</dbReference>
<evidence type="ECO:0000313" key="2">
    <source>
        <dbReference type="Proteomes" id="UP001211711"/>
    </source>
</evidence>
<name>A0ABT4ZWQ5_9CYAN</name>
<evidence type="ECO:0008006" key="3">
    <source>
        <dbReference type="Google" id="ProtNLM"/>
    </source>
</evidence>
<reference evidence="1 2" key="1">
    <citation type="submission" date="2023-01" db="EMBL/GenBank/DDBJ databases">
        <title>Genomes from the Australian National Cyanobacteria Reference Collection.</title>
        <authorList>
            <person name="Willis A."/>
            <person name="Lee E.M.F."/>
        </authorList>
    </citation>
    <scope>NUCLEOTIDE SEQUENCE [LARGE SCALE GENOMIC DNA]</scope>
    <source>
        <strain evidence="1 2">CS-549</strain>
    </source>
</reference>
<organism evidence="1 2">
    <name type="scientific">Sphaerospermopsis kisseleviana CS-549</name>
    <dbReference type="NCBI Taxonomy" id="3021783"/>
    <lineage>
        <taxon>Bacteria</taxon>
        <taxon>Bacillati</taxon>
        <taxon>Cyanobacteriota</taxon>
        <taxon>Cyanophyceae</taxon>
        <taxon>Nostocales</taxon>
        <taxon>Aphanizomenonaceae</taxon>
        <taxon>Sphaerospermopsis</taxon>
        <taxon>Sphaerospermopsis kisseleviana</taxon>
    </lineage>
</organism>
<dbReference type="PRINTS" id="PR00313">
    <property type="entry name" value="CABNDNGRPT"/>
</dbReference>
<dbReference type="Pfam" id="PF00353">
    <property type="entry name" value="HemolysinCabind"/>
    <property type="match status" value="1"/>
</dbReference>
<dbReference type="InterPro" id="IPR011049">
    <property type="entry name" value="Serralysin-like_metalloprot_C"/>
</dbReference>
<sequence length="146" mass="15156">NFNDALGGVDTVFSSVNFTLGFGLENLTLTGTGNINGTGNSNNNVIIGNSGNNILTGGLGADTLTGGLGADKFVFNSLSQGIDIIKDFQWTQNDKIQVSKIGFGATSLSQFTYNSFSGNLSFQGNTFAVIENKPSGFAVSLDVVLV</sequence>
<feature type="non-terminal residue" evidence="1">
    <location>
        <position position="1"/>
    </location>
</feature>
<protein>
    <recommendedName>
        <fullName evidence="3">Calcium-binding protein</fullName>
    </recommendedName>
</protein>
<proteinExistence type="predicted"/>